<name>A0ABZ3CKB0_9STAP</name>
<dbReference type="InterPro" id="IPR016181">
    <property type="entry name" value="Acyl_CoA_acyltransferase"/>
</dbReference>
<accession>A0ABZ3CKB0</accession>
<keyword evidence="3" id="KW-1185">Reference proteome</keyword>
<dbReference type="PROSITE" id="PS51186">
    <property type="entry name" value="GNAT"/>
    <property type="match status" value="1"/>
</dbReference>
<protein>
    <submittedName>
        <fullName evidence="2">GNAT family N-acetyltransferase</fullName>
    </submittedName>
</protein>
<dbReference type="Proteomes" id="UP001455384">
    <property type="component" value="Chromosome"/>
</dbReference>
<reference evidence="3" key="1">
    <citation type="submission" date="2023-10" db="EMBL/GenBank/DDBJ databases">
        <title>Genome analysis and identification of Salinococcus sp. Bachu38 nov., a PGPR from the rhizosphere of Tamarix.</title>
        <authorList>
            <person name="Liang Z."/>
            <person name="Zhang X."/>
            <person name="Jia J."/>
            <person name="Chen X."/>
            <person name="Wang Y."/>
            <person name="Wang Q."/>
            <person name="Wang R."/>
        </authorList>
    </citation>
    <scope>NUCLEOTIDE SEQUENCE [LARGE SCALE GENOMIC DNA]</scope>
    <source>
        <strain evidence="3">Bachu38</strain>
    </source>
</reference>
<gene>
    <name evidence="2" type="ORF">RQP18_03325</name>
</gene>
<proteinExistence type="predicted"/>
<dbReference type="Pfam" id="PF13673">
    <property type="entry name" value="Acetyltransf_10"/>
    <property type="match status" value="1"/>
</dbReference>
<sequence length="142" mass="16545">MWHIRRFEALSLEELEEIYRLRQTVFILEQESLFADIEGGEREAVHIFHEDDGIITSYCRITTDGKVVIGRVLVNPRHRGEGGGRELFGYALEYARREYPSSTIAITAMCYLEEFYESFGFSRASERYDIAGHMHVDMVLEQ</sequence>
<dbReference type="SUPFAM" id="SSF55729">
    <property type="entry name" value="Acyl-CoA N-acyltransferases (Nat)"/>
    <property type="match status" value="1"/>
</dbReference>
<dbReference type="Gene3D" id="3.40.630.30">
    <property type="match status" value="1"/>
</dbReference>
<feature type="domain" description="N-acetyltransferase" evidence="1">
    <location>
        <begin position="5"/>
        <end position="142"/>
    </location>
</feature>
<dbReference type="CDD" id="cd04301">
    <property type="entry name" value="NAT_SF"/>
    <property type="match status" value="1"/>
</dbReference>
<dbReference type="RefSeq" id="WP_342388746.1">
    <property type="nucleotide sequence ID" value="NZ_CP138333.2"/>
</dbReference>
<dbReference type="InterPro" id="IPR000182">
    <property type="entry name" value="GNAT_dom"/>
</dbReference>
<evidence type="ECO:0000313" key="2">
    <source>
        <dbReference type="EMBL" id="WZX30227.1"/>
    </source>
</evidence>
<organism evidence="2 3">
    <name type="scientific">Salinicoccus bachuensis</name>
    <dbReference type="NCBI Taxonomy" id="3136731"/>
    <lineage>
        <taxon>Bacteria</taxon>
        <taxon>Bacillati</taxon>
        <taxon>Bacillota</taxon>
        <taxon>Bacilli</taxon>
        <taxon>Bacillales</taxon>
        <taxon>Staphylococcaceae</taxon>
        <taxon>Salinicoccus</taxon>
    </lineage>
</organism>
<evidence type="ECO:0000313" key="3">
    <source>
        <dbReference type="Proteomes" id="UP001455384"/>
    </source>
</evidence>
<dbReference type="EMBL" id="CP138333">
    <property type="protein sequence ID" value="WZX30227.1"/>
    <property type="molecule type" value="Genomic_DNA"/>
</dbReference>
<evidence type="ECO:0000259" key="1">
    <source>
        <dbReference type="PROSITE" id="PS51186"/>
    </source>
</evidence>